<feature type="transmembrane region" description="Helical" evidence="7">
    <location>
        <begin position="379"/>
        <end position="400"/>
    </location>
</feature>
<dbReference type="GO" id="GO:0022857">
    <property type="term" value="F:transmembrane transporter activity"/>
    <property type="evidence" value="ECO:0007669"/>
    <property type="project" value="InterPro"/>
</dbReference>
<feature type="transmembrane region" description="Helical" evidence="7">
    <location>
        <begin position="354"/>
        <end position="373"/>
    </location>
</feature>
<evidence type="ECO:0008006" key="10">
    <source>
        <dbReference type="Google" id="ProtNLM"/>
    </source>
</evidence>
<organism evidence="8 9">
    <name type="scientific">Paraburkholderia pallida</name>
    <dbReference type="NCBI Taxonomy" id="2547399"/>
    <lineage>
        <taxon>Bacteria</taxon>
        <taxon>Pseudomonadati</taxon>
        <taxon>Pseudomonadota</taxon>
        <taxon>Betaproteobacteria</taxon>
        <taxon>Burkholderiales</taxon>
        <taxon>Burkholderiaceae</taxon>
        <taxon>Paraburkholderia</taxon>
    </lineage>
</organism>
<feature type="transmembrane region" description="Helical" evidence="7">
    <location>
        <begin position="73"/>
        <end position="94"/>
    </location>
</feature>
<evidence type="ECO:0000256" key="4">
    <source>
        <dbReference type="ARBA" id="ARBA00022692"/>
    </source>
</evidence>
<dbReference type="GO" id="GO:0005886">
    <property type="term" value="C:plasma membrane"/>
    <property type="evidence" value="ECO:0007669"/>
    <property type="project" value="UniProtKB-SubCell"/>
</dbReference>
<gene>
    <name evidence="8" type="ORF">E1956_24620</name>
</gene>
<name>A0A4V1AZS1_9BURK</name>
<evidence type="ECO:0000256" key="1">
    <source>
        <dbReference type="ARBA" id="ARBA00004651"/>
    </source>
</evidence>
<dbReference type="OrthoDB" id="105720at2"/>
<evidence type="ECO:0000256" key="3">
    <source>
        <dbReference type="ARBA" id="ARBA00022475"/>
    </source>
</evidence>
<keyword evidence="9" id="KW-1185">Reference proteome</keyword>
<dbReference type="AlphaFoldDB" id="A0A4V1AZS1"/>
<feature type="transmembrane region" description="Helical" evidence="7">
    <location>
        <begin position="431"/>
        <end position="449"/>
    </location>
</feature>
<sequence>MNEPIAQRLANRWDWLARELTPFPGRGQFTLRVTLACAIAIVISETFQVPQTAMSLVAVLFTAQANITMTRVIFVALVVANLIAIALYVTVLQFTFDYPLLRIVCSSIIFFACMFCVRISKAFYVLLGPALVLLYAQSFVDMTGQADYLVRQLLWAALAITYGSVIMLLVNSLFSSTHPERQLRAEVHRQLERAADRLCRLVANEPAPPALSPQALQQQVASLQSLLDFADMARPKDRASNVYRQACVAAVSRAQHICNTLPGELAAASPALRRALGRLQAQLPALEAAVAGEAAFRLAWEPDTDERAALTALRPANDLYCTLEAIDHFDAAAMPDQAAAKPPLLPPDTFANPAYVRFALKVLISGLLGYFVYNSLQWAGIHTILITSALVAMPGLGTSVRQMTLRLYGALFGSLAALLVFLIVMPRIDTIVGLLLATMPIMALGAWVAAGSERMAYMGIQGAATAALALFEHFGPSTDLTEIRDRMVGILLGVCLCWVVYAFIWPDSEHDATRSKLAALLRSLAQLVRAPLRQDEPAQQIAYAQRQMQCWSSLNECDMDLERVRFEPQFKHGAMAQLATQADALLAVVREMLVEQDRIHGQASGTPIAAPGADAALASAGTLRDETAALIEHYAARVARGGEPPSAGQAELRAHARRITPADAPPVVAHVQRLACLAADLPGWTRPAAETDSVTAAPTSPRKAP</sequence>
<feature type="transmembrane region" description="Helical" evidence="7">
    <location>
        <begin position="122"/>
        <end position="140"/>
    </location>
</feature>
<evidence type="ECO:0000256" key="6">
    <source>
        <dbReference type="ARBA" id="ARBA00023136"/>
    </source>
</evidence>
<keyword evidence="3" id="KW-1003">Cell membrane</keyword>
<feature type="transmembrane region" description="Helical" evidence="7">
    <location>
        <begin position="407"/>
        <end position="425"/>
    </location>
</feature>
<dbReference type="Proteomes" id="UP000295727">
    <property type="component" value="Chromosome 2"/>
</dbReference>
<dbReference type="EMBL" id="CP038149">
    <property type="protein sequence ID" value="QBR00253.1"/>
    <property type="molecule type" value="Genomic_DNA"/>
</dbReference>
<dbReference type="PANTHER" id="PTHR30509:SF9">
    <property type="entry name" value="MULTIDRUG RESISTANCE PROTEIN MDTO"/>
    <property type="match status" value="1"/>
</dbReference>
<keyword evidence="5 7" id="KW-1133">Transmembrane helix</keyword>
<dbReference type="PANTHER" id="PTHR30509">
    <property type="entry name" value="P-HYDROXYBENZOIC ACID EFFLUX PUMP SUBUNIT-RELATED"/>
    <property type="match status" value="1"/>
</dbReference>
<comment type="subcellular location">
    <subcellularLocation>
        <location evidence="1">Cell membrane</location>
        <topology evidence="1">Multi-pass membrane protein</topology>
    </subcellularLocation>
</comment>
<evidence type="ECO:0000313" key="8">
    <source>
        <dbReference type="EMBL" id="QBR00253.1"/>
    </source>
</evidence>
<proteinExistence type="predicted"/>
<dbReference type="KEGG" id="ppai:E1956_24620"/>
<dbReference type="RefSeq" id="WP_134753744.1">
    <property type="nucleotide sequence ID" value="NZ_CP038149.1"/>
</dbReference>
<keyword evidence="6 7" id="KW-0472">Membrane</keyword>
<reference evidence="8 9" key="1">
    <citation type="submission" date="2019-03" db="EMBL/GenBank/DDBJ databases">
        <title>Paraburkholderia sp. 7MH5, isolated from subtropical forest soil.</title>
        <authorList>
            <person name="Gao Z.-H."/>
            <person name="Qiu L.-H."/>
        </authorList>
    </citation>
    <scope>NUCLEOTIDE SEQUENCE [LARGE SCALE GENOMIC DNA]</scope>
    <source>
        <strain evidence="8 9">7MH5</strain>
    </source>
</reference>
<feature type="transmembrane region" description="Helical" evidence="7">
    <location>
        <begin position="100"/>
        <end position="117"/>
    </location>
</feature>
<dbReference type="InterPro" id="IPR006726">
    <property type="entry name" value="PHBA_efflux_AaeB/fusaric-R"/>
</dbReference>
<keyword evidence="4 7" id="KW-0812">Transmembrane</keyword>
<evidence type="ECO:0000256" key="5">
    <source>
        <dbReference type="ARBA" id="ARBA00022989"/>
    </source>
</evidence>
<accession>A0A4V1AZS1</accession>
<feature type="transmembrane region" description="Helical" evidence="7">
    <location>
        <begin position="487"/>
        <end position="506"/>
    </location>
</feature>
<protein>
    <recommendedName>
        <fullName evidence="10">Multidrug resistance protein MdtO</fullName>
    </recommendedName>
</protein>
<feature type="transmembrane region" description="Helical" evidence="7">
    <location>
        <begin position="152"/>
        <end position="174"/>
    </location>
</feature>
<dbReference type="Pfam" id="PF04632">
    <property type="entry name" value="FUSC"/>
    <property type="match status" value="1"/>
</dbReference>
<evidence type="ECO:0000256" key="7">
    <source>
        <dbReference type="SAM" id="Phobius"/>
    </source>
</evidence>
<evidence type="ECO:0000313" key="9">
    <source>
        <dbReference type="Proteomes" id="UP000295727"/>
    </source>
</evidence>
<keyword evidence="2" id="KW-0813">Transport</keyword>
<evidence type="ECO:0000256" key="2">
    <source>
        <dbReference type="ARBA" id="ARBA00022448"/>
    </source>
</evidence>